<dbReference type="AlphaFoldDB" id="A0A968KY51"/>
<dbReference type="InterPro" id="IPR011990">
    <property type="entry name" value="TPR-like_helical_dom_sf"/>
</dbReference>
<sequence>MQKSRFRNITGFSTVLLYIGVFLSQGFTLAAVDSLQLARKLYKMHDYENAYEEYRRYLSQQLYLVDFADYVIEASLSITDPLKQISFVLQYLDQAPNFYNRKILYEYLGFLSEYIGDYPKAIAYYTHAYMISRPLDHGLYLRIAILNFELGEYPHALYMARITMDKVTAYVKNDVLLVMIRAILMMPGALDNMNDIVRRERVYIEQYAQPNLLYLLYLGFLRYQQIDKSQEFLANLLRRYPDSPEALELQGKIRRVSMPSLLWW</sequence>
<accession>A0A968KY51</accession>
<dbReference type="SUPFAM" id="SSF48452">
    <property type="entry name" value="TPR-like"/>
    <property type="match status" value="1"/>
</dbReference>
<proteinExistence type="predicted"/>
<comment type="caution">
    <text evidence="1">The sequence shown here is derived from an EMBL/GenBank/DDBJ whole genome shotgun (WGS) entry which is preliminary data.</text>
</comment>
<organism evidence="1 2">
    <name type="scientific">Entomospira nematocerorum</name>
    <dbReference type="NCBI Taxonomy" id="2719987"/>
    <lineage>
        <taxon>Bacteria</taxon>
        <taxon>Pseudomonadati</taxon>
        <taxon>Spirochaetota</taxon>
        <taxon>Spirochaetia</taxon>
        <taxon>Spirochaetales</taxon>
        <taxon>Spirochaetaceae</taxon>
        <taxon>Entomospira</taxon>
    </lineage>
</organism>
<name>A0A968KY51_9SPIO</name>
<dbReference type="RefSeq" id="WP_167703628.1">
    <property type="nucleotide sequence ID" value="NZ_CP118168.1"/>
</dbReference>
<evidence type="ECO:0000313" key="1">
    <source>
        <dbReference type="EMBL" id="NIZ47207.1"/>
    </source>
</evidence>
<gene>
    <name evidence="1" type="ORF">HCT46_04670</name>
</gene>
<protein>
    <recommendedName>
        <fullName evidence="3">Tetratricopeptide repeat protein</fullName>
    </recommendedName>
</protein>
<reference evidence="1" key="1">
    <citation type="submission" date="2020-03" db="EMBL/GenBank/DDBJ databases">
        <title>Spirochaetal bacteria isolated from arthropods constitute a novel genus Entomospira genus novum within the order Spirochaetales.</title>
        <authorList>
            <person name="Grana-Miraglia L."/>
            <person name="Sikutova S."/>
            <person name="Fingerle V."/>
            <person name="Sing A."/>
            <person name="Castillo-Ramirez S."/>
            <person name="Margos G."/>
            <person name="Rudolf I."/>
        </authorList>
    </citation>
    <scope>NUCLEOTIDE SEQUENCE</scope>
    <source>
        <strain evidence="1">BR208</strain>
    </source>
</reference>
<evidence type="ECO:0008006" key="3">
    <source>
        <dbReference type="Google" id="ProtNLM"/>
    </source>
</evidence>
<keyword evidence="2" id="KW-1185">Reference proteome</keyword>
<evidence type="ECO:0000313" key="2">
    <source>
        <dbReference type="Proteomes" id="UP000752013"/>
    </source>
</evidence>
<dbReference type="Gene3D" id="1.25.40.10">
    <property type="entry name" value="Tetratricopeptide repeat domain"/>
    <property type="match status" value="1"/>
</dbReference>
<dbReference type="Proteomes" id="UP000752013">
    <property type="component" value="Unassembled WGS sequence"/>
</dbReference>
<dbReference type="EMBL" id="JAATLK010000001">
    <property type="protein sequence ID" value="NIZ47207.1"/>
    <property type="molecule type" value="Genomic_DNA"/>
</dbReference>